<evidence type="ECO:0000256" key="1">
    <source>
        <dbReference type="SAM" id="MobiDB-lite"/>
    </source>
</evidence>
<dbReference type="InterPro" id="IPR007110">
    <property type="entry name" value="Ig-like_dom"/>
</dbReference>
<dbReference type="GO" id="GO:0045957">
    <property type="term" value="P:negative regulation of complement activation, alternative pathway"/>
    <property type="evidence" value="ECO:0007669"/>
    <property type="project" value="TreeGrafter"/>
</dbReference>
<evidence type="ECO:0000256" key="2">
    <source>
        <dbReference type="SAM" id="Phobius"/>
    </source>
</evidence>
<name>A0A6J0J4J7_9PASS</name>
<dbReference type="Pfam" id="PF07686">
    <property type="entry name" value="V-set"/>
    <property type="match status" value="1"/>
</dbReference>
<dbReference type="RefSeq" id="XP_017693795.1">
    <property type="nucleotide sequence ID" value="XM_017838306.1"/>
</dbReference>
<dbReference type="GeneID" id="108509068"/>
<dbReference type="GO" id="GO:0042130">
    <property type="term" value="P:negative regulation of T cell proliferation"/>
    <property type="evidence" value="ECO:0007669"/>
    <property type="project" value="InterPro"/>
</dbReference>
<dbReference type="GO" id="GO:0043031">
    <property type="term" value="P:negative regulation of macrophage activation"/>
    <property type="evidence" value="ECO:0007669"/>
    <property type="project" value="InterPro"/>
</dbReference>
<dbReference type="Gene3D" id="2.60.40.10">
    <property type="entry name" value="Immunoglobulins"/>
    <property type="match status" value="1"/>
</dbReference>
<dbReference type="InterPro" id="IPR013783">
    <property type="entry name" value="Ig-like_fold"/>
</dbReference>
<protein>
    <submittedName>
        <fullName evidence="6">Uncharacterized protein LOC108509068</fullName>
    </submittedName>
</protein>
<feature type="compositionally biased region" description="Basic and acidic residues" evidence="1">
    <location>
        <begin position="309"/>
        <end position="319"/>
    </location>
</feature>
<dbReference type="InterPro" id="IPR036179">
    <property type="entry name" value="Ig-like_dom_sf"/>
</dbReference>
<evidence type="ECO:0000313" key="5">
    <source>
        <dbReference type="Proteomes" id="UP000504624"/>
    </source>
</evidence>
<gene>
    <name evidence="6" type="primary">LOC108509068</name>
</gene>
<dbReference type="PROSITE" id="PS50835">
    <property type="entry name" value="IG_LIKE"/>
    <property type="match status" value="1"/>
</dbReference>
<sequence>MGMLLRAAVLLSSLLLCSAFLDLSGPREIKAVWKGSITLPCAYVPVEDLVQQTLTWSVVHDQSSGTIFRRDGSGDHVLLSEYRDRVSVPKDTPGNVSLVILNLEVSDRGTYTCQVTWRASNNSLIAKEIVTKMEVVKDLPTTTAASWRDVGTPGRHHLTTEKTQTELVFIGTSGISWTPWGSITTTDLPITVTAVTSESGVGYPERNYTTQDFQRTGLSLYLVILIAVVCGAVVFLVISFIICIRKPKDAQVYDVKFQNSRAAASSRHESTGHYEEPICFTENNYVMEPMENKSAEVNKNTSDCAGNPQEHEYEVGDTS</sequence>
<dbReference type="OrthoDB" id="9448246at2759"/>
<feature type="signal peptide" evidence="3">
    <location>
        <begin position="1"/>
        <end position="19"/>
    </location>
</feature>
<dbReference type="Proteomes" id="UP000504624">
    <property type="component" value="Unplaced"/>
</dbReference>
<feature type="domain" description="Ig-like" evidence="4">
    <location>
        <begin position="36"/>
        <end position="131"/>
    </location>
</feature>
<keyword evidence="5" id="KW-1185">Reference proteome</keyword>
<keyword evidence="3" id="KW-0732">Signal</keyword>
<dbReference type="GO" id="GO:0001851">
    <property type="term" value="F:complement component C3b binding"/>
    <property type="evidence" value="ECO:0007669"/>
    <property type="project" value="TreeGrafter"/>
</dbReference>
<evidence type="ECO:0000256" key="3">
    <source>
        <dbReference type="SAM" id="SignalP"/>
    </source>
</evidence>
<proteinExistence type="predicted"/>
<feature type="transmembrane region" description="Helical" evidence="2">
    <location>
        <begin position="218"/>
        <end position="244"/>
    </location>
</feature>
<dbReference type="SMART" id="SM00409">
    <property type="entry name" value="IG"/>
    <property type="match status" value="1"/>
</dbReference>
<dbReference type="PANTHER" id="PTHR15466">
    <property type="entry name" value="V-SET AND IMMUNOGLOBULIN DOMAIN CONTAINING 4"/>
    <property type="match status" value="1"/>
</dbReference>
<dbReference type="InterPro" id="IPR039939">
    <property type="entry name" value="VSIG4"/>
</dbReference>
<keyword evidence="2" id="KW-1133">Transmembrane helix</keyword>
<reference evidence="6" key="1">
    <citation type="submission" date="2025-08" db="UniProtKB">
        <authorList>
            <consortium name="RefSeq"/>
        </authorList>
    </citation>
    <scope>IDENTIFICATION</scope>
</reference>
<dbReference type="SMART" id="SM00406">
    <property type="entry name" value="IGv"/>
    <property type="match status" value="1"/>
</dbReference>
<feature type="chain" id="PRO_5027045612" evidence="3">
    <location>
        <begin position="20"/>
        <end position="319"/>
    </location>
</feature>
<dbReference type="PANTHER" id="PTHR15466:SF2">
    <property type="entry name" value="V-SET AND IMMUNOGLOBULIN DOMAIN-CONTAINING PROTEIN 4"/>
    <property type="match status" value="1"/>
</dbReference>
<dbReference type="GO" id="GO:0032703">
    <property type="term" value="P:negative regulation of interleukin-2 production"/>
    <property type="evidence" value="ECO:0007669"/>
    <property type="project" value="InterPro"/>
</dbReference>
<dbReference type="AlphaFoldDB" id="A0A6J0J4J7"/>
<keyword evidence="2" id="KW-0472">Membrane</keyword>
<feature type="region of interest" description="Disordered" evidence="1">
    <location>
        <begin position="296"/>
        <end position="319"/>
    </location>
</feature>
<organism evidence="5 6">
    <name type="scientific">Lepidothrix coronata</name>
    <name type="common">blue-crowned manakin</name>
    <dbReference type="NCBI Taxonomy" id="321398"/>
    <lineage>
        <taxon>Eukaryota</taxon>
        <taxon>Metazoa</taxon>
        <taxon>Chordata</taxon>
        <taxon>Craniata</taxon>
        <taxon>Vertebrata</taxon>
        <taxon>Euteleostomi</taxon>
        <taxon>Archelosauria</taxon>
        <taxon>Archosauria</taxon>
        <taxon>Dinosauria</taxon>
        <taxon>Saurischia</taxon>
        <taxon>Theropoda</taxon>
        <taxon>Coelurosauria</taxon>
        <taxon>Aves</taxon>
        <taxon>Neognathae</taxon>
        <taxon>Neoaves</taxon>
        <taxon>Telluraves</taxon>
        <taxon>Australaves</taxon>
        <taxon>Passeriformes</taxon>
        <taxon>Pipridae</taxon>
        <taxon>Lepidothrix</taxon>
    </lineage>
</organism>
<dbReference type="InterPro" id="IPR003599">
    <property type="entry name" value="Ig_sub"/>
</dbReference>
<keyword evidence="2" id="KW-0812">Transmembrane</keyword>
<dbReference type="SUPFAM" id="SSF48726">
    <property type="entry name" value="Immunoglobulin"/>
    <property type="match status" value="1"/>
</dbReference>
<evidence type="ECO:0000259" key="4">
    <source>
        <dbReference type="PROSITE" id="PS50835"/>
    </source>
</evidence>
<evidence type="ECO:0000313" key="6">
    <source>
        <dbReference type="RefSeq" id="XP_017693795.1"/>
    </source>
</evidence>
<dbReference type="InterPro" id="IPR013106">
    <property type="entry name" value="Ig_V-set"/>
</dbReference>
<accession>A0A6J0J4J7</accession>